<dbReference type="Gene3D" id="3.40.390.10">
    <property type="entry name" value="Collagenase (Catalytic Domain)"/>
    <property type="match status" value="1"/>
</dbReference>
<proteinExistence type="predicted"/>
<evidence type="ECO:0000313" key="1">
    <source>
        <dbReference type="EMBL" id="KFF09024.1"/>
    </source>
</evidence>
<dbReference type="Proteomes" id="UP000028703">
    <property type="component" value="Unassembled WGS sequence"/>
</dbReference>
<comment type="caution">
    <text evidence="1">The sequence shown here is derived from an EMBL/GenBank/DDBJ whole genome shotgun (WGS) entry which is preliminary data.</text>
</comment>
<dbReference type="InterPro" id="IPR024079">
    <property type="entry name" value="MetalloPept_cat_dom_sf"/>
</dbReference>
<dbReference type="OrthoDB" id="1248676at2"/>
<dbReference type="EMBL" id="JPRO01000001">
    <property type="protein sequence ID" value="KFF09024.1"/>
    <property type="molecule type" value="Genomic_DNA"/>
</dbReference>
<gene>
    <name evidence="1" type="ORF">IX38_00460</name>
</gene>
<organism evidence="1 2">
    <name type="scientific">Chryseobacterium luteum</name>
    <dbReference type="NCBI Taxonomy" id="421531"/>
    <lineage>
        <taxon>Bacteria</taxon>
        <taxon>Pseudomonadati</taxon>
        <taxon>Bacteroidota</taxon>
        <taxon>Flavobacteriia</taxon>
        <taxon>Flavobacteriales</taxon>
        <taxon>Weeksellaceae</taxon>
        <taxon>Chryseobacterium group</taxon>
        <taxon>Chryseobacterium</taxon>
    </lineage>
</organism>
<accession>A0A085ZX60</accession>
<dbReference type="Pfam" id="PF13688">
    <property type="entry name" value="Reprolysin_5"/>
    <property type="match status" value="1"/>
</dbReference>
<keyword evidence="2" id="KW-1185">Reference proteome</keyword>
<dbReference type="SUPFAM" id="SSF55486">
    <property type="entry name" value="Metalloproteases ('zincins'), catalytic domain"/>
    <property type="match status" value="1"/>
</dbReference>
<name>A0A085ZX60_9FLAO</name>
<dbReference type="RefSeq" id="WP_034700833.1">
    <property type="nucleotide sequence ID" value="NZ_JPRO01000001.1"/>
</dbReference>
<sequence>MKTGNIGIRNLADIGVADIDVYGTGRRGTSSTTPKLIMFFRSEDQAKGLPKLDSSGNVKGDSKYDQSFGFDLFNERLYGNNTDVYKNGYYEKQPKKRADGTIIYEADGTTPQLEDKTDAAGNKIEKKIGKLETFYDKESSLLTELKDSGTSFFIDNEYTLSKRNKKMTDLSYYIPNILIKPGKEVKLYAKFFDTDSASRLGMDIFLKPSSNKGIEFLTDKLTFNKSEEVLEFKIKTKLSEPIEFKTIITAHVKDSTGKEVEIGKLALLPNKLLQAKLFFIDVFYNTTTASTPFNGTTMITNLNQKAMNQASVELISGGVNKSFIIKPTDEALKNGVYDGQPISGVLTNKGTGKPYELSDLGKGLRIITSKFYESMVNEILANIEIELKKLDVNDGAVTRKLIDVSSSIKDELNSLDAIKDFKLDDGTIIKRYNFIIQTLYNYLHHEFNINYIFAFICHNIETTVTSSTSGTTTTTSRDEAMAFLDAKELIIPNNAIGKTMTLAHEIAHNFGVRHTFDIPGTEPQIGDIKLAQKQTLENIMDYPKNGDADRRNFIRYQWEKMREKTDSNVNTISELNFVKQEYYQYVGLVDYTKEKGFLWDFSQNLIYFLMKALANKYSGDLGEIKNSSDKILTIFTNEITKTLNKI</sequence>
<evidence type="ECO:0000313" key="2">
    <source>
        <dbReference type="Proteomes" id="UP000028703"/>
    </source>
</evidence>
<reference evidence="1 2" key="1">
    <citation type="submission" date="2014-07" db="EMBL/GenBank/DDBJ databases">
        <title>Genome of Chryseobacterium luteum DSM 18605.</title>
        <authorList>
            <person name="Stropko S.J."/>
            <person name="Pipes S.E."/>
            <person name="Newman J.D."/>
        </authorList>
    </citation>
    <scope>NUCLEOTIDE SEQUENCE [LARGE SCALE GENOMIC DNA]</scope>
    <source>
        <strain evidence="1 2">DSM 18605</strain>
    </source>
</reference>
<protein>
    <submittedName>
        <fullName evidence="1">Uncharacterized protein</fullName>
    </submittedName>
</protein>
<dbReference type="AlphaFoldDB" id="A0A085ZX60"/>
<dbReference type="GO" id="GO:0008237">
    <property type="term" value="F:metallopeptidase activity"/>
    <property type="evidence" value="ECO:0007669"/>
    <property type="project" value="InterPro"/>
</dbReference>